<dbReference type="EMBL" id="MDDG01000002">
    <property type="protein sequence ID" value="OQE45020.1"/>
    <property type="molecule type" value="Genomic_DNA"/>
</dbReference>
<dbReference type="SMART" id="SM00248">
    <property type="entry name" value="ANK"/>
    <property type="match status" value="6"/>
</dbReference>
<feature type="compositionally biased region" description="Low complexity" evidence="4">
    <location>
        <begin position="244"/>
        <end position="259"/>
    </location>
</feature>
<evidence type="ECO:0000313" key="5">
    <source>
        <dbReference type="EMBL" id="OQE45020.1"/>
    </source>
</evidence>
<feature type="repeat" description="ANK" evidence="3">
    <location>
        <begin position="456"/>
        <end position="488"/>
    </location>
</feature>
<dbReference type="SUPFAM" id="SSF48403">
    <property type="entry name" value="Ankyrin repeat"/>
    <property type="match status" value="1"/>
</dbReference>
<feature type="region of interest" description="Disordered" evidence="4">
    <location>
        <begin position="236"/>
        <end position="275"/>
    </location>
</feature>
<proteinExistence type="predicted"/>
<dbReference type="STRING" id="36646.A0A1V6V2X1"/>
<comment type="caution">
    <text evidence="5">The sequence shown here is derived from an EMBL/GenBank/DDBJ whole genome shotgun (WGS) entry which is preliminary data.</text>
</comment>
<evidence type="ECO:0000313" key="6">
    <source>
        <dbReference type="Proteomes" id="UP000191500"/>
    </source>
</evidence>
<organism evidence="5 6">
    <name type="scientific">Penicillium coprophilum</name>
    <dbReference type="NCBI Taxonomy" id="36646"/>
    <lineage>
        <taxon>Eukaryota</taxon>
        <taxon>Fungi</taxon>
        <taxon>Dikarya</taxon>
        <taxon>Ascomycota</taxon>
        <taxon>Pezizomycotina</taxon>
        <taxon>Eurotiomycetes</taxon>
        <taxon>Eurotiomycetidae</taxon>
        <taxon>Eurotiales</taxon>
        <taxon>Aspergillaceae</taxon>
        <taxon>Penicillium</taxon>
    </lineage>
</organism>
<dbReference type="InterPro" id="IPR036770">
    <property type="entry name" value="Ankyrin_rpt-contain_sf"/>
</dbReference>
<keyword evidence="2 3" id="KW-0040">ANK repeat</keyword>
<keyword evidence="1" id="KW-0677">Repeat</keyword>
<dbReference type="Gene3D" id="1.25.40.20">
    <property type="entry name" value="Ankyrin repeat-containing domain"/>
    <property type="match status" value="2"/>
</dbReference>
<dbReference type="InterPro" id="IPR002110">
    <property type="entry name" value="Ankyrin_rpt"/>
</dbReference>
<feature type="repeat" description="ANK" evidence="3">
    <location>
        <begin position="489"/>
        <end position="521"/>
    </location>
</feature>
<dbReference type="PANTHER" id="PTHR24198:SF165">
    <property type="entry name" value="ANKYRIN REPEAT-CONTAINING PROTEIN-RELATED"/>
    <property type="match status" value="1"/>
</dbReference>
<feature type="repeat" description="ANK" evidence="3">
    <location>
        <begin position="588"/>
        <end position="620"/>
    </location>
</feature>
<dbReference type="PROSITE" id="PS50088">
    <property type="entry name" value="ANK_REPEAT"/>
    <property type="match status" value="5"/>
</dbReference>
<dbReference type="Proteomes" id="UP000191500">
    <property type="component" value="Unassembled WGS sequence"/>
</dbReference>
<accession>A0A1V6V2X1</accession>
<feature type="repeat" description="ANK" evidence="3">
    <location>
        <begin position="555"/>
        <end position="587"/>
    </location>
</feature>
<reference evidence="6" key="1">
    <citation type="journal article" date="2017" name="Nat. Microbiol.">
        <title>Global analysis of biosynthetic gene clusters reveals vast potential of secondary metabolite production in Penicillium species.</title>
        <authorList>
            <person name="Nielsen J.C."/>
            <person name="Grijseels S."/>
            <person name="Prigent S."/>
            <person name="Ji B."/>
            <person name="Dainat J."/>
            <person name="Nielsen K.F."/>
            <person name="Frisvad J.C."/>
            <person name="Workman M."/>
            <person name="Nielsen J."/>
        </authorList>
    </citation>
    <scope>NUCLEOTIDE SEQUENCE [LARGE SCALE GENOMIC DNA]</scope>
    <source>
        <strain evidence="6">IBT 31321</strain>
    </source>
</reference>
<dbReference type="AlphaFoldDB" id="A0A1V6V2X1"/>
<evidence type="ECO:0000256" key="3">
    <source>
        <dbReference type="PROSITE-ProRule" id="PRU00023"/>
    </source>
</evidence>
<sequence>MSLQAVAGNQICHQATAIRLLADSLYESTRGSTALTNQAQNELGLLLGVLSATEAYTSSLSSGCVHFTVLKKRLETCHVILRELQKLVLHPDAFGAQSLISDIRARLSSVIFGISEVNLNMMMSSQKIIESAMRCFIDDIRAGKRDTLIVSDVLKNSSKLEESGAWNRLQGELVATGIAPDLVTLNRDFAISTLQRIVKTESPLPVKGNTAPVEEVHEYTVPAPNLELERQRSLDDNDYLSDEPSGLPFLPLPPKGLSFSDKRSSYSSQAQPYPRKKAIREDFPIPVRMDMQDCTDTQKQVLPTNNFPIPVKLDMQDCTDTQKQALPSNDFPIPVMLDIQDSTDTQKQALPVDDFPIPVSTESTLPYVDMDLPETVKAPIERRPLAPIGRRPFDPSVDIYPFKVTRGQEKSHRMSRMLWDMTKSNKGFMSAIASNQHTVVQTFLSKGADVNAQTLQGLTALMSAVSLNHEAIVRLLIGYGAEINARTLKGESALSIAAAHGHDRLVRTLIASGANMNAGTGNGRTALSQAATYGQDRIVELLLDCGANIDAVNITGETALAMAALNGNMRVARLLLEHGAAVDHMRYPWHTPLYKAVQSDEVEMARLLVQHGASPFVKAGIGRKETVFALARNMQRRRILEIFEQLGYQLGGQVRYQYF</sequence>
<protein>
    <submittedName>
        <fullName evidence="5">Uncharacterized protein</fullName>
    </submittedName>
</protein>
<keyword evidence="6" id="KW-1185">Reference proteome</keyword>
<dbReference type="Pfam" id="PF12796">
    <property type="entry name" value="Ank_2"/>
    <property type="match status" value="2"/>
</dbReference>
<dbReference type="PANTHER" id="PTHR24198">
    <property type="entry name" value="ANKYRIN REPEAT AND PROTEIN KINASE DOMAIN-CONTAINING PROTEIN"/>
    <property type="match status" value="1"/>
</dbReference>
<evidence type="ECO:0000256" key="2">
    <source>
        <dbReference type="ARBA" id="ARBA00023043"/>
    </source>
</evidence>
<gene>
    <name evidence="5" type="ORF">PENCOP_c002G04558</name>
</gene>
<name>A0A1V6V2X1_9EURO</name>
<dbReference type="PROSITE" id="PS50297">
    <property type="entry name" value="ANK_REP_REGION"/>
    <property type="match status" value="5"/>
</dbReference>
<evidence type="ECO:0000256" key="4">
    <source>
        <dbReference type="SAM" id="MobiDB-lite"/>
    </source>
</evidence>
<evidence type="ECO:0000256" key="1">
    <source>
        <dbReference type="ARBA" id="ARBA00022737"/>
    </source>
</evidence>
<feature type="repeat" description="ANK" evidence="3">
    <location>
        <begin position="522"/>
        <end position="554"/>
    </location>
</feature>
<dbReference type="Pfam" id="PF00023">
    <property type="entry name" value="Ank"/>
    <property type="match status" value="1"/>
</dbReference>